<dbReference type="EMBL" id="BRYA01001317">
    <property type="protein sequence ID" value="GMI41634.1"/>
    <property type="molecule type" value="Genomic_DNA"/>
</dbReference>
<feature type="domain" description="PDEase" evidence="9">
    <location>
        <begin position="323"/>
        <end position="668"/>
    </location>
</feature>
<evidence type="ECO:0000256" key="1">
    <source>
        <dbReference type="ARBA" id="ARBA00022723"/>
    </source>
</evidence>
<dbReference type="PROSITE" id="PS00126">
    <property type="entry name" value="PDEASE_I_1"/>
    <property type="match status" value="1"/>
</dbReference>
<dbReference type="InterPro" id="IPR023174">
    <property type="entry name" value="PDEase_CS"/>
</dbReference>
<feature type="compositionally biased region" description="Gly residues" evidence="7">
    <location>
        <begin position="885"/>
        <end position="900"/>
    </location>
</feature>
<feature type="transmembrane region" description="Helical" evidence="8">
    <location>
        <begin position="124"/>
        <end position="144"/>
    </location>
</feature>
<keyword evidence="8" id="KW-0472">Membrane</keyword>
<evidence type="ECO:0000256" key="8">
    <source>
        <dbReference type="SAM" id="Phobius"/>
    </source>
</evidence>
<dbReference type="GO" id="GO:0046872">
    <property type="term" value="F:metal ion binding"/>
    <property type="evidence" value="ECO:0007669"/>
    <property type="project" value="UniProtKB-KW"/>
</dbReference>
<evidence type="ECO:0000256" key="2">
    <source>
        <dbReference type="ARBA" id="ARBA00022801"/>
    </source>
</evidence>
<proteinExistence type="inferred from homology"/>
<keyword evidence="8" id="KW-1133">Transmembrane helix</keyword>
<protein>
    <recommendedName>
        <fullName evidence="6">Phosphodiesterase</fullName>
        <ecNumber evidence="6">3.1.4.-</ecNumber>
    </recommendedName>
</protein>
<feature type="transmembrane region" description="Helical" evidence="8">
    <location>
        <begin position="58"/>
        <end position="77"/>
    </location>
</feature>
<dbReference type="Pfam" id="PF00233">
    <property type="entry name" value="PDEase_I"/>
    <property type="match status" value="1"/>
</dbReference>
<feature type="binding site" evidence="5">
    <location>
        <position position="441"/>
    </location>
    <ligand>
        <name>Zn(2+)</name>
        <dbReference type="ChEBI" id="CHEBI:29105"/>
        <label>1</label>
    </ligand>
</feature>
<organism evidence="10 11">
    <name type="scientific">Triparma columacea</name>
    <dbReference type="NCBI Taxonomy" id="722753"/>
    <lineage>
        <taxon>Eukaryota</taxon>
        <taxon>Sar</taxon>
        <taxon>Stramenopiles</taxon>
        <taxon>Ochrophyta</taxon>
        <taxon>Bolidophyceae</taxon>
        <taxon>Parmales</taxon>
        <taxon>Triparmaceae</taxon>
        <taxon>Triparma</taxon>
    </lineage>
</organism>
<feature type="binding site" evidence="5">
    <location>
        <position position="405"/>
    </location>
    <ligand>
        <name>Zn(2+)</name>
        <dbReference type="ChEBI" id="CHEBI:29105"/>
        <label>1</label>
    </ligand>
</feature>
<reference evidence="11" key="1">
    <citation type="journal article" date="2023" name="Commun. Biol.">
        <title>Genome analysis of Parmales, the sister group of diatoms, reveals the evolutionary specialization of diatoms from phago-mixotrophs to photoautotrophs.</title>
        <authorList>
            <person name="Ban H."/>
            <person name="Sato S."/>
            <person name="Yoshikawa S."/>
            <person name="Yamada K."/>
            <person name="Nakamura Y."/>
            <person name="Ichinomiya M."/>
            <person name="Sato N."/>
            <person name="Blanc-Mathieu R."/>
            <person name="Endo H."/>
            <person name="Kuwata A."/>
            <person name="Ogata H."/>
        </authorList>
    </citation>
    <scope>NUCLEOTIDE SEQUENCE [LARGE SCALE GENOMIC DNA]</scope>
</reference>
<name>A0A9W7GC38_9STRA</name>
<feature type="compositionally biased region" description="Basic and acidic residues" evidence="7">
    <location>
        <begin position="902"/>
        <end position="916"/>
    </location>
</feature>
<evidence type="ECO:0000256" key="6">
    <source>
        <dbReference type="RuleBase" id="RU363067"/>
    </source>
</evidence>
<feature type="active site" description="Proton donor" evidence="3">
    <location>
        <position position="401"/>
    </location>
</feature>
<dbReference type="GO" id="GO:0004114">
    <property type="term" value="F:3',5'-cyclic-nucleotide phosphodiesterase activity"/>
    <property type="evidence" value="ECO:0007669"/>
    <property type="project" value="InterPro"/>
</dbReference>
<feature type="binding site" evidence="4">
    <location>
        <position position="560"/>
    </location>
    <ligand>
        <name>AMP</name>
        <dbReference type="ChEBI" id="CHEBI:456215"/>
    </ligand>
</feature>
<feature type="region of interest" description="Disordered" evidence="7">
    <location>
        <begin position="749"/>
        <end position="778"/>
    </location>
</feature>
<dbReference type="Gene3D" id="1.10.1300.10">
    <property type="entry name" value="3'5'-cyclic nucleotide phosphodiesterase, catalytic domain"/>
    <property type="match status" value="1"/>
</dbReference>
<evidence type="ECO:0000313" key="11">
    <source>
        <dbReference type="Proteomes" id="UP001165065"/>
    </source>
</evidence>
<gene>
    <name evidence="10" type="ORF">TrCOL_g13295</name>
</gene>
<dbReference type="EC" id="3.1.4.-" evidence="6"/>
<keyword evidence="11" id="KW-1185">Reference proteome</keyword>
<comment type="similarity">
    <text evidence="6">Belongs to the cyclic nucleotide phosphodiesterase family.</text>
</comment>
<dbReference type="GO" id="GO:0007165">
    <property type="term" value="P:signal transduction"/>
    <property type="evidence" value="ECO:0007669"/>
    <property type="project" value="InterPro"/>
</dbReference>
<dbReference type="PRINTS" id="PR00387">
    <property type="entry name" value="PDIESTERASE1"/>
</dbReference>
<feature type="compositionally biased region" description="Basic and acidic residues" evidence="7">
    <location>
        <begin position="827"/>
        <end position="844"/>
    </location>
</feature>
<evidence type="ECO:0000256" key="3">
    <source>
        <dbReference type="PIRSR" id="PIRSR623088-1"/>
    </source>
</evidence>
<dbReference type="PROSITE" id="PS51845">
    <property type="entry name" value="PDEASE_I_2"/>
    <property type="match status" value="1"/>
</dbReference>
<evidence type="ECO:0000256" key="4">
    <source>
        <dbReference type="PIRSR" id="PIRSR623088-2"/>
    </source>
</evidence>
<feature type="binding site" evidence="5">
    <location>
        <position position="442"/>
    </location>
    <ligand>
        <name>Zn(2+)</name>
        <dbReference type="ChEBI" id="CHEBI:29105"/>
        <label>2</label>
    </ligand>
</feature>
<feature type="region of interest" description="Disordered" evidence="7">
    <location>
        <begin position="793"/>
        <end position="952"/>
    </location>
</feature>
<comment type="caution">
    <text evidence="10">The sequence shown here is derived from an EMBL/GenBank/DDBJ whole genome shotgun (WGS) entry which is preliminary data.</text>
</comment>
<feature type="binding site" evidence="5">
    <location>
        <position position="442"/>
    </location>
    <ligand>
        <name>Zn(2+)</name>
        <dbReference type="ChEBI" id="CHEBI:29105"/>
        <label>1</label>
    </ligand>
</feature>
<evidence type="ECO:0000256" key="5">
    <source>
        <dbReference type="PIRSR" id="PIRSR623088-3"/>
    </source>
</evidence>
<evidence type="ECO:0000313" key="10">
    <source>
        <dbReference type="EMBL" id="GMI41634.1"/>
    </source>
</evidence>
<dbReference type="InterPro" id="IPR003607">
    <property type="entry name" value="HD/PDEase_dom"/>
</dbReference>
<evidence type="ECO:0000256" key="7">
    <source>
        <dbReference type="SAM" id="MobiDB-lite"/>
    </source>
</evidence>
<keyword evidence="8" id="KW-0812">Transmembrane</keyword>
<feature type="compositionally biased region" description="Low complexity" evidence="7">
    <location>
        <begin position="793"/>
        <end position="805"/>
    </location>
</feature>
<dbReference type="OrthoDB" id="546632at2759"/>
<feature type="compositionally biased region" description="Basic and acidic residues" evidence="7">
    <location>
        <begin position="872"/>
        <end position="884"/>
    </location>
</feature>
<dbReference type="SUPFAM" id="SSF109604">
    <property type="entry name" value="HD-domain/PDEase-like"/>
    <property type="match status" value="1"/>
</dbReference>
<feature type="binding site" evidence="4">
    <location>
        <position position="442"/>
    </location>
    <ligand>
        <name>AMP</name>
        <dbReference type="ChEBI" id="CHEBI:456215"/>
    </ligand>
</feature>
<feature type="binding site" evidence="4">
    <location>
        <begin position="401"/>
        <end position="405"/>
    </location>
    <ligand>
        <name>AMP</name>
        <dbReference type="ChEBI" id="CHEBI:456215"/>
    </ligand>
</feature>
<feature type="transmembrane region" description="Helical" evidence="8">
    <location>
        <begin position="97"/>
        <end position="117"/>
    </location>
</feature>
<accession>A0A9W7GC38</accession>
<dbReference type="CDD" id="cd00077">
    <property type="entry name" value="HDc"/>
    <property type="match status" value="1"/>
</dbReference>
<dbReference type="PANTHER" id="PTHR11347">
    <property type="entry name" value="CYCLIC NUCLEOTIDE PHOSPHODIESTERASE"/>
    <property type="match status" value="1"/>
</dbReference>
<dbReference type="InterPro" id="IPR023088">
    <property type="entry name" value="PDEase"/>
</dbReference>
<keyword evidence="1 5" id="KW-0479">Metal-binding</keyword>
<feature type="binding site" evidence="4">
    <location>
        <position position="612"/>
    </location>
    <ligand>
        <name>AMP</name>
        <dbReference type="ChEBI" id="CHEBI:456215"/>
    </ligand>
</feature>
<keyword evidence="2 6" id="KW-0378">Hydrolase</keyword>
<dbReference type="InterPro" id="IPR036971">
    <property type="entry name" value="PDEase_catalytic_dom_sf"/>
</dbReference>
<dbReference type="Proteomes" id="UP001165065">
    <property type="component" value="Unassembled WGS sequence"/>
</dbReference>
<feature type="binding site" evidence="5">
    <location>
        <position position="560"/>
    </location>
    <ligand>
        <name>Zn(2+)</name>
        <dbReference type="ChEBI" id="CHEBI:29105"/>
        <label>1</label>
    </ligand>
</feature>
<feature type="compositionally biased region" description="Basic and acidic residues" evidence="7">
    <location>
        <begin position="757"/>
        <end position="778"/>
    </location>
</feature>
<sequence>MQSNHRLSDKDMLHRQTTLTLQVSKSSLVKIEEDLQASDSSRRYIVLQFLGNIFRSEIFILCEVGVLLGWAIFITHFSEIFQDFVGGDEDVMVERVHTIQVITCFLFILESIVVNTVEGLGFRLWNTLDLFLCILMPFFVFLTVRDNVPITALRVVTLVPRSPFCHRLGLSVYYRLTHMDGNYSASDENVYLKSEHGELPSDIPMLRLVQLMKRAIKGQGASSGMYNLDEREELKMLLLQIIHHKIYTSTLPSKKNSLSGHQAKEVQEIKNIYTLGKYQSGKSLKPRVSATTDQLFRARGASAGRARGISAPVSVIHGGLGASKISIQASVDNYLDEVMDNWDFNVFQLGRIAKGRPLTGLALHMFNDSRYSWKDMLNTNEFQFEAFISEVERNYGSNVYHNKYHAADVAQSTHYFLMVTDLQSKLNSMEVFSLVFSAIIHDFMHPGFNNAFLCKTRADIALVYNDNSVLENFHVSSAYKLLEDDKMNFLKNLDAADKLKVREHVIGLVLATDLKHHFDSVAEFRTELAARQVARGAEHDEDGGARHFFMAMKICLKCCDIGHPTKAKAIHLKWSRLIMKEFYKQGDEEKARNLGISPLCDRDDVDSIPKSQNGFINFLVKPLFSVFVEYLIVEVGGDSVDFDVSMTRVFEDNMADNSKMWSKYEKAVGTDQPGFRYDELTDLECAYENALEEEFKNNGEINNPLHSTREKIGEIELSPGSRKSLYMASKDFRQTTGGMDIGDYGKERHTNIGKGDSPVHKKDPEIDPGRISKAKEGTRRSMPLHLMMKFAGLRGKGSISRGGSSLREKRSGSGVGEGDVEEGGGGEDTKTARVHDSPPGERARQLRRSVSSSIMDKNKSKSTRGRFITGGREFDSGSEDRDNKGGGGSGNEGEGGGGDVEMGEKREGRGKIKFREGGAVARQSVIPQQGGKREGGENSKGGGGILKGKSKW</sequence>
<dbReference type="InterPro" id="IPR002073">
    <property type="entry name" value="PDEase_catalytic_dom"/>
</dbReference>
<evidence type="ECO:0000259" key="9">
    <source>
        <dbReference type="PROSITE" id="PS51845"/>
    </source>
</evidence>
<dbReference type="AlphaFoldDB" id="A0A9W7GC38"/>
<comment type="cofactor">
    <cofactor evidence="6">
        <name>a divalent metal cation</name>
        <dbReference type="ChEBI" id="CHEBI:60240"/>
    </cofactor>
    <text evidence="6">Binds 2 divalent metal cations per subunit. Site 1 may preferentially bind zinc ions, while site 2 has a preference for magnesium and/or manganese ions.</text>
</comment>